<accession>A0ABW4DK70</accession>
<reference evidence="3" key="1">
    <citation type="journal article" date="2019" name="Int. J. Syst. Evol. Microbiol.">
        <title>The Global Catalogue of Microorganisms (GCM) 10K type strain sequencing project: providing services to taxonomists for standard genome sequencing and annotation.</title>
        <authorList>
            <consortium name="The Broad Institute Genomics Platform"/>
            <consortium name="The Broad Institute Genome Sequencing Center for Infectious Disease"/>
            <person name="Wu L."/>
            <person name="Ma J."/>
        </authorList>
    </citation>
    <scope>NUCLEOTIDE SEQUENCE [LARGE SCALE GENOMIC DNA]</scope>
    <source>
        <strain evidence="3">CCM 9147</strain>
    </source>
</reference>
<keyword evidence="1" id="KW-0472">Membrane</keyword>
<keyword evidence="1" id="KW-0812">Transmembrane</keyword>
<evidence type="ECO:0000313" key="2">
    <source>
        <dbReference type="EMBL" id="MFD1464354.1"/>
    </source>
</evidence>
<evidence type="ECO:0000256" key="1">
    <source>
        <dbReference type="SAM" id="Phobius"/>
    </source>
</evidence>
<feature type="transmembrane region" description="Helical" evidence="1">
    <location>
        <begin position="35"/>
        <end position="54"/>
    </location>
</feature>
<proteinExistence type="predicted"/>
<comment type="caution">
    <text evidence="2">The sequence shown here is derived from an EMBL/GenBank/DDBJ whole genome shotgun (WGS) entry which is preliminary data.</text>
</comment>
<keyword evidence="1" id="KW-1133">Transmembrane helix</keyword>
<name>A0ABW4DK70_9BACL</name>
<keyword evidence="3" id="KW-1185">Reference proteome</keyword>
<dbReference type="Proteomes" id="UP001597340">
    <property type="component" value="Unassembled WGS sequence"/>
</dbReference>
<dbReference type="RefSeq" id="WP_377571236.1">
    <property type="nucleotide sequence ID" value="NZ_JBHTNZ010000181.1"/>
</dbReference>
<gene>
    <name evidence="2" type="ORF">ACFQ5D_24310</name>
</gene>
<organism evidence="2 3">
    <name type="scientific">Paenibacillus farraposensis</name>
    <dbReference type="NCBI Taxonomy" id="2807095"/>
    <lineage>
        <taxon>Bacteria</taxon>
        <taxon>Bacillati</taxon>
        <taxon>Bacillota</taxon>
        <taxon>Bacilli</taxon>
        <taxon>Bacillales</taxon>
        <taxon>Paenibacillaceae</taxon>
        <taxon>Paenibacillus</taxon>
    </lineage>
</organism>
<evidence type="ECO:0000313" key="3">
    <source>
        <dbReference type="Proteomes" id="UP001597340"/>
    </source>
</evidence>
<sequence length="64" mass="7319">MKTIRYRKTILLVGAYFVSALLTQCFVNGSLELTKIVFGAGTFLLIMLTAEAFFRKEGHEKRFK</sequence>
<protein>
    <submittedName>
        <fullName evidence="2">Uncharacterized protein</fullName>
    </submittedName>
</protein>
<dbReference type="EMBL" id="JBHTNZ010000181">
    <property type="protein sequence ID" value="MFD1464354.1"/>
    <property type="molecule type" value="Genomic_DNA"/>
</dbReference>